<evidence type="ECO:0000313" key="2">
    <source>
        <dbReference type="EMBL" id="OWJ64622.1"/>
    </source>
</evidence>
<accession>A0A211ZH64</accession>
<protein>
    <submittedName>
        <fullName evidence="2">Type VI secretion protein</fullName>
    </submittedName>
</protein>
<dbReference type="AlphaFoldDB" id="A0A211ZH64"/>
<reference evidence="3" key="1">
    <citation type="submission" date="2017-05" db="EMBL/GenBank/DDBJ databases">
        <authorList>
            <person name="Macchi M."/>
            <person name="Festa S."/>
            <person name="Coppotelli B.M."/>
            <person name="Morelli I.S."/>
        </authorList>
    </citation>
    <scope>NUCLEOTIDE SEQUENCE [LARGE SCALE GENOMIC DNA]</scope>
    <source>
        <strain evidence="3">I</strain>
    </source>
</reference>
<dbReference type="Pfam" id="PF11843">
    <property type="entry name" value="DUF3363"/>
    <property type="match status" value="2"/>
</dbReference>
<comment type="caution">
    <text evidence="2">The sequence shown here is derived from an EMBL/GenBank/DDBJ whole genome shotgun (WGS) entry which is preliminary data.</text>
</comment>
<evidence type="ECO:0000256" key="1">
    <source>
        <dbReference type="SAM" id="MobiDB-lite"/>
    </source>
</evidence>
<dbReference type="EMBL" id="NHON01000053">
    <property type="protein sequence ID" value="OWJ64622.1"/>
    <property type="molecule type" value="Genomic_DNA"/>
</dbReference>
<keyword evidence="3" id="KW-1185">Reference proteome</keyword>
<organism evidence="2 3">
    <name type="scientific">Inquilinus limosus</name>
    <dbReference type="NCBI Taxonomy" id="171674"/>
    <lineage>
        <taxon>Bacteria</taxon>
        <taxon>Pseudomonadati</taxon>
        <taxon>Pseudomonadota</taxon>
        <taxon>Alphaproteobacteria</taxon>
        <taxon>Rhodospirillales</taxon>
        <taxon>Rhodospirillaceae</taxon>
        <taxon>Inquilinus</taxon>
    </lineage>
</organism>
<proteinExistence type="predicted"/>
<dbReference type="Proteomes" id="UP000196655">
    <property type="component" value="Unassembled WGS sequence"/>
</dbReference>
<dbReference type="RefSeq" id="WP_088153559.1">
    <property type="nucleotide sequence ID" value="NZ_NHON01000053.1"/>
</dbReference>
<sequence>MAKASDGDLRIRLGRIRSHGSGRQPTFIAQVLKAAQKAGHVGPRSPRPPRPGRSSFGRGRLAFGRDRLFAPGRRVVVKARVVRHKGRSFRSAPITAHLAYLKREGVTRDGEKARMFDARTDVADDAAFAARCREDRHHFRFIVSPEDAAEMTDLRAFTRDLATQMERDLGTRLDWIAVNHWNTDNPHVHLLVRGIAEDGSDLVIARDYISRGLRARAEALVTLELGPKPEHAVRVGLEREVEAERWTRLDTEIRRMADEEGFIDLRPAGPDGGESDLRRLMIGRLQRLERMRLAAPAGPAQWVVAAEAERTLRELGDRGDIIRTMHHSLQGTERALGDYIIHGRGAAVPIVGRLVDRGLHDELAGEAYAVIDGIDGRIHHLRFPDLGAFEHAPPLGGIVEIRAQAGEGRAGLVLRSDLDIQAQIGARGATWLDRQLVAREPAPPAEGGFGAEVRAALAARIERLVDDGLARRQGQRVVFARNLLDTLRGRELDGAAAALATETGLPRTEAAAGDPVVGTYRRRLDLASGRFAMIDDELGFSLVPWSPMLERRLGQEVSGVLRPGGAVDWSFGRKRGLGI</sequence>
<dbReference type="OrthoDB" id="9809969at2"/>
<name>A0A211ZH64_9PROT</name>
<evidence type="ECO:0000313" key="3">
    <source>
        <dbReference type="Proteomes" id="UP000196655"/>
    </source>
</evidence>
<feature type="region of interest" description="Disordered" evidence="1">
    <location>
        <begin position="35"/>
        <end position="59"/>
    </location>
</feature>
<gene>
    <name evidence="2" type="ORF">BWR60_23670</name>
</gene>
<dbReference type="InterPro" id="IPR021795">
    <property type="entry name" value="DUF3363"/>
</dbReference>